<keyword evidence="5" id="KW-1185">Reference proteome</keyword>
<evidence type="ECO:0000256" key="1">
    <source>
        <dbReference type="SAM" id="MobiDB-lite"/>
    </source>
</evidence>
<dbReference type="Proteomes" id="UP000054196">
    <property type="component" value="Unassembled WGS sequence"/>
</dbReference>
<dbReference type="HOGENOM" id="CLU_010790_0_0_1"/>
<dbReference type="EMBL" id="JH687558">
    <property type="protein sequence ID" value="EIN03880.1"/>
    <property type="molecule type" value="Genomic_DNA"/>
</dbReference>
<dbReference type="InterPro" id="IPR036047">
    <property type="entry name" value="F-box-like_dom_sf"/>
</dbReference>
<evidence type="ECO:0000313" key="4">
    <source>
        <dbReference type="EMBL" id="EIN03880.1"/>
    </source>
</evidence>
<gene>
    <name evidence="4" type="ORF">PUNSTDRAFT_139185</name>
</gene>
<dbReference type="GeneID" id="18880251"/>
<feature type="region of interest" description="Disordered" evidence="1">
    <location>
        <begin position="1"/>
        <end position="31"/>
    </location>
</feature>
<feature type="transmembrane region" description="Helical" evidence="2">
    <location>
        <begin position="40"/>
        <end position="58"/>
    </location>
</feature>
<dbReference type="SUPFAM" id="SSF81383">
    <property type="entry name" value="F-box domain"/>
    <property type="match status" value="1"/>
</dbReference>
<dbReference type="OMA" id="PSWILQY"/>
<name>R7S0G0_PUNST</name>
<sequence>MNLRRSKRRRACAGRTEDDDDAEPEKPQKKMKRMKVKGRLAGLVMLPIDVMAEIFSHLEPLDILYLSWTSKDFNSLLMSRSSVFIWKSAFANVPDMPGLPPDMNEAQYARLAFAPLCSFCNRPNIRKIDWRLRCRTCASCNDEIRIIPTKNAIPVPRRTTVVHCAGHSYYQCLKSDHDDFQKERTKRLPDMVGLVRWEREQKERLQRIEEHAVICEKWSDLRATVRATELAAIRQQRYTEWVRDIVIGAKTLTVHRRIMERLTKMGWGEEIADPETVYLLREETLVKQRKALTEREWAKISDLLIKRMEQLREIRLNREQRRKSYSSLCYNAGAI</sequence>
<evidence type="ECO:0000256" key="2">
    <source>
        <dbReference type="SAM" id="Phobius"/>
    </source>
</evidence>
<dbReference type="RefSeq" id="XP_007388938.1">
    <property type="nucleotide sequence ID" value="XM_007388876.1"/>
</dbReference>
<evidence type="ECO:0000259" key="3">
    <source>
        <dbReference type="PROSITE" id="PS50181"/>
    </source>
</evidence>
<evidence type="ECO:0000313" key="5">
    <source>
        <dbReference type="Proteomes" id="UP000054196"/>
    </source>
</evidence>
<dbReference type="SMART" id="SM00256">
    <property type="entry name" value="FBOX"/>
    <property type="match status" value="1"/>
</dbReference>
<keyword evidence="2" id="KW-1133">Transmembrane helix</keyword>
<dbReference type="PROSITE" id="PS50181">
    <property type="entry name" value="FBOX"/>
    <property type="match status" value="1"/>
</dbReference>
<protein>
    <recommendedName>
        <fullName evidence="3">F-box domain-containing protein</fullName>
    </recommendedName>
</protein>
<keyword evidence="2" id="KW-0812">Transmembrane</keyword>
<organism evidence="4 5">
    <name type="scientific">Punctularia strigosozonata (strain HHB-11173)</name>
    <name type="common">White-rot fungus</name>
    <dbReference type="NCBI Taxonomy" id="741275"/>
    <lineage>
        <taxon>Eukaryota</taxon>
        <taxon>Fungi</taxon>
        <taxon>Dikarya</taxon>
        <taxon>Basidiomycota</taxon>
        <taxon>Agaricomycotina</taxon>
        <taxon>Agaricomycetes</taxon>
        <taxon>Corticiales</taxon>
        <taxon>Punctulariaceae</taxon>
        <taxon>Punctularia</taxon>
    </lineage>
</organism>
<reference evidence="5" key="1">
    <citation type="journal article" date="2012" name="Science">
        <title>The Paleozoic origin of enzymatic lignin decomposition reconstructed from 31 fungal genomes.</title>
        <authorList>
            <person name="Floudas D."/>
            <person name="Binder M."/>
            <person name="Riley R."/>
            <person name="Barry K."/>
            <person name="Blanchette R.A."/>
            <person name="Henrissat B."/>
            <person name="Martinez A.T."/>
            <person name="Otillar R."/>
            <person name="Spatafora J.W."/>
            <person name="Yadav J.S."/>
            <person name="Aerts A."/>
            <person name="Benoit I."/>
            <person name="Boyd A."/>
            <person name="Carlson A."/>
            <person name="Copeland A."/>
            <person name="Coutinho P.M."/>
            <person name="de Vries R.P."/>
            <person name="Ferreira P."/>
            <person name="Findley K."/>
            <person name="Foster B."/>
            <person name="Gaskell J."/>
            <person name="Glotzer D."/>
            <person name="Gorecki P."/>
            <person name="Heitman J."/>
            <person name="Hesse C."/>
            <person name="Hori C."/>
            <person name="Igarashi K."/>
            <person name="Jurgens J.A."/>
            <person name="Kallen N."/>
            <person name="Kersten P."/>
            <person name="Kohler A."/>
            <person name="Kuees U."/>
            <person name="Kumar T.K.A."/>
            <person name="Kuo A."/>
            <person name="LaButti K."/>
            <person name="Larrondo L.F."/>
            <person name="Lindquist E."/>
            <person name="Ling A."/>
            <person name="Lombard V."/>
            <person name="Lucas S."/>
            <person name="Lundell T."/>
            <person name="Martin R."/>
            <person name="McLaughlin D.J."/>
            <person name="Morgenstern I."/>
            <person name="Morin E."/>
            <person name="Murat C."/>
            <person name="Nagy L.G."/>
            <person name="Nolan M."/>
            <person name="Ohm R.A."/>
            <person name="Patyshakuliyeva A."/>
            <person name="Rokas A."/>
            <person name="Ruiz-Duenas F.J."/>
            <person name="Sabat G."/>
            <person name="Salamov A."/>
            <person name="Samejima M."/>
            <person name="Schmutz J."/>
            <person name="Slot J.C."/>
            <person name="St John F."/>
            <person name="Stenlid J."/>
            <person name="Sun H."/>
            <person name="Sun S."/>
            <person name="Syed K."/>
            <person name="Tsang A."/>
            <person name="Wiebenga A."/>
            <person name="Young D."/>
            <person name="Pisabarro A."/>
            <person name="Eastwood D.C."/>
            <person name="Martin F."/>
            <person name="Cullen D."/>
            <person name="Grigoriev I.V."/>
            <person name="Hibbett D.S."/>
        </authorList>
    </citation>
    <scope>NUCLEOTIDE SEQUENCE [LARGE SCALE GENOMIC DNA]</scope>
    <source>
        <strain evidence="5">HHB-11173 SS5</strain>
    </source>
</reference>
<keyword evidence="2" id="KW-0472">Membrane</keyword>
<feature type="compositionally biased region" description="Basic residues" evidence="1">
    <location>
        <begin position="1"/>
        <end position="12"/>
    </location>
</feature>
<dbReference type="InterPro" id="IPR001810">
    <property type="entry name" value="F-box_dom"/>
</dbReference>
<dbReference type="AlphaFoldDB" id="R7S0G0"/>
<feature type="domain" description="F-box" evidence="3">
    <location>
        <begin position="40"/>
        <end position="89"/>
    </location>
</feature>
<proteinExistence type="predicted"/>
<accession>R7S0G0</accession>
<dbReference type="OrthoDB" id="2322499at2759"/>
<dbReference type="KEGG" id="psq:PUNSTDRAFT_139185"/>
<dbReference type="Pfam" id="PF00646">
    <property type="entry name" value="F-box"/>
    <property type="match status" value="1"/>
</dbReference>